<keyword evidence="5" id="KW-0539">Nucleus</keyword>
<evidence type="ECO:0000313" key="8">
    <source>
        <dbReference type="Proteomes" id="UP000719412"/>
    </source>
</evidence>
<dbReference type="GO" id="GO:0005737">
    <property type="term" value="C:cytoplasm"/>
    <property type="evidence" value="ECO:0007669"/>
    <property type="project" value="UniProtKB-SubCell"/>
</dbReference>
<accession>A0A8J6LEQ0</accession>
<name>A0A8J6LEQ0_TENMO</name>
<feature type="compositionally biased region" description="Polar residues" evidence="6">
    <location>
        <begin position="1"/>
        <end position="21"/>
    </location>
</feature>
<feature type="compositionally biased region" description="Basic and acidic residues" evidence="6">
    <location>
        <begin position="196"/>
        <end position="208"/>
    </location>
</feature>
<keyword evidence="4" id="KW-0597">Phosphoprotein</keyword>
<comment type="subcellular location">
    <subcellularLocation>
        <location evidence="2">Cytoplasm</location>
    </subcellularLocation>
    <subcellularLocation>
        <location evidence="1">Nucleus</location>
    </subcellularLocation>
</comment>
<gene>
    <name evidence="7" type="ORF">GEV33_002597</name>
</gene>
<sequence length="241" mass="26176">MGDTDAPTTENPPESQENATCDITKPSIDILKEAKPSENIAITDPIEKTENTPLINVETTVKASTVDDTAVQKDSPKNVEELPKDKLCDILPKTIDELKNDNKPIAQSVKDEIDDAIKQKEKASLKNRSDIFSLNENKNLPSTIFSVGGAPSKTIHMTTNTNSSKTSSSNDTIGLAGSKQNQFRNPVTGIGVSSNDEFKNKPSKRKDGNPLLGVGYKDDEEFFNAPTSQRIPPGGYSKGLW</sequence>
<feature type="compositionally biased region" description="Polar residues" evidence="6">
    <location>
        <begin position="178"/>
        <end position="195"/>
    </location>
</feature>
<dbReference type="InterPro" id="IPR033335">
    <property type="entry name" value="JUPITER"/>
</dbReference>
<dbReference type="EMBL" id="JABDTM020012662">
    <property type="protein sequence ID" value="KAH0820194.1"/>
    <property type="molecule type" value="Genomic_DNA"/>
</dbReference>
<keyword evidence="3" id="KW-0963">Cytoplasm</keyword>
<evidence type="ECO:0000256" key="6">
    <source>
        <dbReference type="SAM" id="MobiDB-lite"/>
    </source>
</evidence>
<evidence type="ECO:0000256" key="4">
    <source>
        <dbReference type="ARBA" id="ARBA00022553"/>
    </source>
</evidence>
<evidence type="ECO:0000313" key="7">
    <source>
        <dbReference type="EMBL" id="KAH0820194.1"/>
    </source>
</evidence>
<dbReference type="GO" id="GO:0005634">
    <property type="term" value="C:nucleus"/>
    <property type="evidence" value="ECO:0007669"/>
    <property type="project" value="UniProtKB-SubCell"/>
</dbReference>
<reference evidence="7" key="1">
    <citation type="journal article" date="2020" name="J Insects Food Feed">
        <title>The yellow mealworm (Tenebrio molitor) genome: a resource for the emerging insects as food and feed industry.</title>
        <authorList>
            <person name="Eriksson T."/>
            <person name="Andere A."/>
            <person name="Kelstrup H."/>
            <person name="Emery V."/>
            <person name="Picard C."/>
        </authorList>
    </citation>
    <scope>NUCLEOTIDE SEQUENCE</scope>
    <source>
        <strain evidence="7">Stoneville</strain>
        <tissue evidence="7">Whole head</tissue>
    </source>
</reference>
<organism evidence="7 8">
    <name type="scientific">Tenebrio molitor</name>
    <name type="common">Yellow mealworm beetle</name>
    <dbReference type="NCBI Taxonomy" id="7067"/>
    <lineage>
        <taxon>Eukaryota</taxon>
        <taxon>Metazoa</taxon>
        <taxon>Ecdysozoa</taxon>
        <taxon>Arthropoda</taxon>
        <taxon>Hexapoda</taxon>
        <taxon>Insecta</taxon>
        <taxon>Pterygota</taxon>
        <taxon>Neoptera</taxon>
        <taxon>Endopterygota</taxon>
        <taxon>Coleoptera</taxon>
        <taxon>Polyphaga</taxon>
        <taxon>Cucujiformia</taxon>
        <taxon>Tenebrionidae</taxon>
        <taxon>Tenebrio</taxon>
    </lineage>
</organism>
<proteinExistence type="predicted"/>
<evidence type="ECO:0000256" key="1">
    <source>
        <dbReference type="ARBA" id="ARBA00004123"/>
    </source>
</evidence>
<comment type="caution">
    <text evidence="7">The sequence shown here is derived from an EMBL/GenBank/DDBJ whole genome shotgun (WGS) entry which is preliminary data.</text>
</comment>
<evidence type="ECO:0000256" key="5">
    <source>
        <dbReference type="ARBA" id="ARBA00023242"/>
    </source>
</evidence>
<feature type="region of interest" description="Disordered" evidence="6">
    <location>
        <begin position="158"/>
        <end position="213"/>
    </location>
</feature>
<reference evidence="7" key="2">
    <citation type="submission" date="2021-08" db="EMBL/GenBank/DDBJ databases">
        <authorList>
            <person name="Eriksson T."/>
        </authorList>
    </citation>
    <scope>NUCLEOTIDE SEQUENCE</scope>
    <source>
        <strain evidence="7">Stoneville</strain>
        <tissue evidence="7">Whole head</tissue>
    </source>
</reference>
<keyword evidence="8" id="KW-1185">Reference proteome</keyword>
<evidence type="ECO:0000256" key="2">
    <source>
        <dbReference type="ARBA" id="ARBA00004496"/>
    </source>
</evidence>
<dbReference type="Pfam" id="PF17054">
    <property type="entry name" value="JUPITER"/>
    <property type="match status" value="1"/>
</dbReference>
<dbReference type="AlphaFoldDB" id="A0A8J6LEQ0"/>
<feature type="compositionally biased region" description="Low complexity" evidence="6">
    <location>
        <begin position="158"/>
        <end position="172"/>
    </location>
</feature>
<dbReference type="OrthoDB" id="6367565at2759"/>
<evidence type="ECO:0008006" key="9">
    <source>
        <dbReference type="Google" id="ProtNLM"/>
    </source>
</evidence>
<evidence type="ECO:0000256" key="3">
    <source>
        <dbReference type="ARBA" id="ARBA00022490"/>
    </source>
</evidence>
<protein>
    <recommendedName>
        <fullName evidence="9">Microtubule-associated protein Jupiter</fullName>
    </recommendedName>
</protein>
<feature type="region of interest" description="Disordered" evidence="6">
    <location>
        <begin position="1"/>
        <end position="23"/>
    </location>
</feature>
<dbReference type="Proteomes" id="UP000719412">
    <property type="component" value="Unassembled WGS sequence"/>
</dbReference>